<reference evidence="2" key="2">
    <citation type="submission" date="2016-02" db="EMBL/GenBank/DDBJ databases">
        <title>Draft genome sequence of five rapidly growing Mycobacterium species.</title>
        <authorList>
            <person name="Katahira K."/>
            <person name="Gotou Y."/>
            <person name="Iida K."/>
            <person name="Ogura Y."/>
            <person name="Hayashi T."/>
        </authorList>
    </citation>
    <scope>NUCLEOTIDE SEQUENCE [LARGE SCALE GENOMIC DNA]</scope>
    <source>
        <strain evidence="2">JCM15654</strain>
    </source>
</reference>
<gene>
    <name evidence="1" type="ORF">RMCB_6063</name>
</gene>
<comment type="caution">
    <text evidence="1">The sequence shown here is derived from an EMBL/GenBank/DDBJ whole genome shotgun (WGS) entry which is preliminary data.</text>
</comment>
<dbReference type="EMBL" id="BCSX01000053">
    <property type="protein sequence ID" value="GAS91967.1"/>
    <property type="molecule type" value="Genomic_DNA"/>
</dbReference>
<dbReference type="RefSeq" id="WP_131805593.1">
    <property type="nucleotide sequence ID" value="NZ_BCSX01000053.1"/>
</dbReference>
<sequence>MTDIEICGPYDVRPGDMIVGKQLYGKDSPVVERHDIVVAAAGEHPSGGECIRLRREPPYPAGFELNYWRNLEYFDETLLHVQRASCGNHAD</sequence>
<name>A0A117I7N4_9MYCO</name>
<dbReference type="Proteomes" id="UP000069620">
    <property type="component" value="Unassembled WGS sequence"/>
</dbReference>
<accession>A0A117I7N4</accession>
<evidence type="ECO:0000313" key="2">
    <source>
        <dbReference type="Proteomes" id="UP000069620"/>
    </source>
</evidence>
<proteinExistence type="predicted"/>
<protein>
    <submittedName>
        <fullName evidence="1">Helix-turn-helix family protein</fullName>
    </submittedName>
</protein>
<dbReference type="OrthoDB" id="8403811at2"/>
<organism evidence="1 2">
    <name type="scientific">Mycolicibacterium brisbanense</name>
    <dbReference type="NCBI Taxonomy" id="146020"/>
    <lineage>
        <taxon>Bacteria</taxon>
        <taxon>Bacillati</taxon>
        <taxon>Actinomycetota</taxon>
        <taxon>Actinomycetes</taxon>
        <taxon>Mycobacteriales</taxon>
        <taxon>Mycobacteriaceae</taxon>
        <taxon>Mycolicibacterium</taxon>
    </lineage>
</organism>
<dbReference type="AlphaFoldDB" id="A0A117I7N4"/>
<keyword evidence="2" id="KW-1185">Reference proteome</keyword>
<reference evidence="2" key="1">
    <citation type="journal article" date="2016" name="Genome Announc.">
        <title>Draft Genome Sequences of Five Rapidly Growing Mycobacterium Species, M. thermoresistibile, M. fortuitum subsp. acetamidolyticum, M. canariasense, M. brisbanense, and M. novocastrense.</title>
        <authorList>
            <person name="Katahira K."/>
            <person name="Ogura Y."/>
            <person name="Gotoh Y."/>
            <person name="Hayashi T."/>
        </authorList>
    </citation>
    <scope>NUCLEOTIDE SEQUENCE [LARGE SCALE GENOMIC DNA]</scope>
    <source>
        <strain evidence="2">JCM15654</strain>
    </source>
</reference>
<evidence type="ECO:0000313" key="1">
    <source>
        <dbReference type="EMBL" id="GAS91967.1"/>
    </source>
</evidence>